<comment type="caution">
    <text evidence="15">The sequence shown here is derived from an EMBL/GenBank/DDBJ whole genome shotgun (WGS) entry which is preliminary data.</text>
</comment>
<dbReference type="PIRSF" id="PIRSF006643">
    <property type="entry name" value="NDUA6"/>
    <property type="match status" value="1"/>
</dbReference>
<dbReference type="GO" id="GO:0006979">
    <property type="term" value="P:response to oxidative stress"/>
    <property type="evidence" value="ECO:0007669"/>
    <property type="project" value="TreeGrafter"/>
</dbReference>
<dbReference type="InterPro" id="IPR016488">
    <property type="entry name" value="NADH_Ub_cplx-1_asu_su-6"/>
</dbReference>
<dbReference type="Pfam" id="PF05347">
    <property type="entry name" value="Complex1_LYR"/>
    <property type="match status" value="1"/>
</dbReference>
<reference evidence="15" key="1">
    <citation type="submission" date="2021-02" db="EMBL/GenBank/DDBJ databases">
        <authorList>
            <person name="Nowell W R."/>
        </authorList>
    </citation>
    <scope>NUCLEOTIDE SEQUENCE</scope>
    <source>
        <strain evidence="15">Ploen Becks lab</strain>
    </source>
</reference>
<evidence type="ECO:0000256" key="12">
    <source>
        <dbReference type="ARBA" id="ARBA00032352"/>
    </source>
</evidence>
<comment type="subcellular location">
    <subcellularLocation>
        <location evidence="1">Mitochondrion inner membrane</location>
        <topology evidence="1">Peripheral membrane protein</topology>
        <orientation evidence="1">Matrix side</orientation>
    </subcellularLocation>
</comment>
<dbReference type="PANTHER" id="PTHR12964">
    <property type="entry name" value="NADH-UBIQUINONE OXIDOREDUCTASE B14 SUBUNIT"/>
    <property type="match status" value="1"/>
</dbReference>
<keyword evidence="10" id="KW-0472">Membrane</keyword>
<comment type="subunit">
    <text evidence="3">Mammalian complex I is composed of 45 different subunits.</text>
</comment>
<accession>A0A813M6V6</accession>
<evidence type="ECO:0000256" key="6">
    <source>
        <dbReference type="ARBA" id="ARBA00022660"/>
    </source>
</evidence>
<keyword evidence="8" id="KW-0249">Electron transport</keyword>
<evidence type="ECO:0000313" key="16">
    <source>
        <dbReference type="Proteomes" id="UP000663879"/>
    </source>
</evidence>
<comment type="similarity">
    <text evidence="2">Belongs to the complex I LYR family.</text>
</comment>
<evidence type="ECO:0000256" key="10">
    <source>
        <dbReference type="ARBA" id="ARBA00023136"/>
    </source>
</evidence>
<dbReference type="PANTHER" id="PTHR12964:SF0">
    <property type="entry name" value="NADH DEHYDROGENASE [UBIQUINONE] 1 ALPHA SUBCOMPLEX SUBUNIT 6"/>
    <property type="match status" value="1"/>
</dbReference>
<dbReference type="GO" id="GO:0045271">
    <property type="term" value="C:respiratory chain complex I"/>
    <property type="evidence" value="ECO:0007669"/>
    <property type="project" value="InterPro"/>
</dbReference>
<evidence type="ECO:0000313" key="15">
    <source>
        <dbReference type="EMBL" id="CAF0707016.1"/>
    </source>
</evidence>
<evidence type="ECO:0000256" key="3">
    <source>
        <dbReference type="ARBA" id="ARBA00011790"/>
    </source>
</evidence>
<feature type="domain" description="Complex 1 LYR protein" evidence="14">
    <location>
        <begin position="29"/>
        <end position="89"/>
    </location>
</feature>
<evidence type="ECO:0000256" key="9">
    <source>
        <dbReference type="ARBA" id="ARBA00023128"/>
    </source>
</evidence>
<comment type="function">
    <text evidence="13">Accessory subunit of the mitochondrial membrane respiratory chain NADH dehydrogenase (Complex I), that is believed to be not involved in catalysis. Required for proper complex I assembly. Complex I functions in the transfer of electrons from NADH to the respiratory chain. The immediate electron acceptor for the enzyme is believed to be ubiquinone.</text>
</comment>
<evidence type="ECO:0000256" key="11">
    <source>
        <dbReference type="ARBA" id="ARBA00030213"/>
    </source>
</evidence>
<evidence type="ECO:0000256" key="8">
    <source>
        <dbReference type="ARBA" id="ARBA00022982"/>
    </source>
</evidence>
<proteinExistence type="inferred from homology"/>
<organism evidence="15 16">
    <name type="scientific">Brachionus calyciflorus</name>
    <dbReference type="NCBI Taxonomy" id="104777"/>
    <lineage>
        <taxon>Eukaryota</taxon>
        <taxon>Metazoa</taxon>
        <taxon>Spiralia</taxon>
        <taxon>Gnathifera</taxon>
        <taxon>Rotifera</taxon>
        <taxon>Eurotatoria</taxon>
        <taxon>Monogononta</taxon>
        <taxon>Pseudotrocha</taxon>
        <taxon>Ploima</taxon>
        <taxon>Brachionidae</taxon>
        <taxon>Brachionus</taxon>
    </lineage>
</organism>
<keyword evidence="5" id="KW-0813">Transport</keyword>
<evidence type="ECO:0000256" key="7">
    <source>
        <dbReference type="ARBA" id="ARBA00022792"/>
    </source>
</evidence>
<dbReference type="GO" id="GO:0005743">
    <property type="term" value="C:mitochondrial inner membrane"/>
    <property type="evidence" value="ECO:0007669"/>
    <property type="project" value="UniProtKB-SubCell"/>
</dbReference>
<sequence>MSSHLVKGARPALKEIKAFLSSNREDARKRVLQLYKLWYRQAPYVVLDYDVPLTTERCRARIRDEFEKNRHVSDMRAVDLLVVKGQMELVETAEIWKQRGHIMDYFEQQSKPQQPKDFLSKFMKTQ</sequence>
<dbReference type="InterPro" id="IPR008011">
    <property type="entry name" value="Complex1_LYR_dom"/>
</dbReference>
<dbReference type="Proteomes" id="UP000663879">
    <property type="component" value="Unassembled WGS sequence"/>
</dbReference>
<dbReference type="EMBL" id="CAJNOC010000021">
    <property type="protein sequence ID" value="CAF0707016.1"/>
    <property type="molecule type" value="Genomic_DNA"/>
</dbReference>
<evidence type="ECO:0000259" key="14">
    <source>
        <dbReference type="Pfam" id="PF05347"/>
    </source>
</evidence>
<keyword evidence="16" id="KW-1185">Reference proteome</keyword>
<evidence type="ECO:0000256" key="1">
    <source>
        <dbReference type="ARBA" id="ARBA00004443"/>
    </source>
</evidence>
<dbReference type="OrthoDB" id="14535at2759"/>
<keyword evidence="9" id="KW-0496">Mitochondrion</keyword>
<protein>
    <recommendedName>
        <fullName evidence="4">NADH dehydrogenase [ubiquinone] 1 alpha subcomplex subunit 6</fullName>
    </recommendedName>
    <alternativeName>
        <fullName evidence="11">Complex I-B14</fullName>
    </alternativeName>
    <alternativeName>
        <fullName evidence="12">NADH-ubiquinone oxidoreductase B14 subunit</fullName>
    </alternativeName>
</protein>
<evidence type="ECO:0000256" key="2">
    <source>
        <dbReference type="ARBA" id="ARBA00009508"/>
    </source>
</evidence>
<dbReference type="AlphaFoldDB" id="A0A813M6V6"/>
<evidence type="ECO:0000256" key="13">
    <source>
        <dbReference type="ARBA" id="ARBA00046116"/>
    </source>
</evidence>
<evidence type="ECO:0000256" key="4">
    <source>
        <dbReference type="ARBA" id="ARBA00016386"/>
    </source>
</evidence>
<dbReference type="CDD" id="cd20266">
    <property type="entry name" value="Complex1_LYR_NDUFA6_LYRM6"/>
    <property type="match status" value="1"/>
</dbReference>
<gene>
    <name evidence="15" type="ORF">OXX778_LOCUS443</name>
</gene>
<dbReference type="InterPro" id="IPR045299">
    <property type="entry name" value="Complex1_LYR_NDUFA6_LYRM6"/>
</dbReference>
<evidence type="ECO:0000256" key="5">
    <source>
        <dbReference type="ARBA" id="ARBA00022448"/>
    </source>
</evidence>
<keyword evidence="7" id="KW-0999">Mitochondrion inner membrane</keyword>
<name>A0A813M6V6_9BILA</name>
<keyword evidence="6" id="KW-0679">Respiratory chain</keyword>